<proteinExistence type="predicted"/>
<accession>X1MZV2</accession>
<reference evidence="1" key="1">
    <citation type="journal article" date="2014" name="Front. Microbiol.">
        <title>High frequency of phylogenetically diverse reductive dehalogenase-homologous genes in deep subseafloor sedimentary metagenomes.</title>
        <authorList>
            <person name="Kawai M."/>
            <person name="Futagami T."/>
            <person name="Toyoda A."/>
            <person name="Takaki Y."/>
            <person name="Nishi S."/>
            <person name="Hori S."/>
            <person name="Arai W."/>
            <person name="Tsubouchi T."/>
            <person name="Morono Y."/>
            <person name="Uchiyama I."/>
            <person name="Ito T."/>
            <person name="Fujiyama A."/>
            <person name="Inagaki F."/>
            <person name="Takami H."/>
        </authorList>
    </citation>
    <scope>NUCLEOTIDE SEQUENCE</scope>
    <source>
        <strain evidence="1">Expedition CK06-06</strain>
    </source>
</reference>
<organism evidence="1">
    <name type="scientific">marine sediment metagenome</name>
    <dbReference type="NCBI Taxonomy" id="412755"/>
    <lineage>
        <taxon>unclassified sequences</taxon>
        <taxon>metagenomes</taxon>
        <taxon>ecological metagenomes</taxon>
    </lineage>
</organism>
<gene>
    <name evidence="1" type="ORF">S06H3_47839</name>
</gene>
<name>X1MZV2_9ZZZZ</name>
<sequence>MRKRIAQIVFAVYEKIGSEDVSWIVPSKFFSKLDTMKFYDMEFKVPDKTEEYLAYRYGKDWRIPKKDWLTERDDGAVAG</sequence>
<evidence type="ECO:0000313" key="1">
    <source>
        <dbReference type="EMBL" id="GAI37287.1"/>
    </source>
</evidence>
<dbReference type="AlphaFoldDB" id="X1MZV2"/>
<comment type="caution">
    <text evidence="1">The sequence shown here is derived from an EMBL/GenBank/DDBJ whole genome shotgun (WGS) entry which is preliminary data.</text>
</comment>
<protein>
    <submittedName>
        <fullName evidence="1">Uncharacterized protein</fullName>
    </submittedName>
</protein>
<dbReference type="EMBL" id="BARV01030082">
    <property type="protein sequence ID" value="GAI37287.1"/>
    <property type="molecule type" value="Genomic_DNA"/>
</dbReference>